<reference evidence="2 3" key="1">
    <citation type="journal article" date="2012" name="J. Bacteriol.">
        <title>Genome sequence of the soybean symbiont Sinorhizobium fredii HH103.</title>
        <authorList>
            <person name="Weidner S."/>
            <person name="Becker A."/>
            <person name="Bonilla I."/>
            <person name="Jaenicke S."/>
            <person name="Lloret J."/>
            <person name="Margaret I."/>
            <person name="Puhler A."/>
            <person name="Ruiz-Sainz J.E."/>
            <person name="Schneiker-Bekel S."/>
            <person name="Szczepanowski R."/>
            <person name="Vinardell J.M."/>
            <person name="Zehner S."/>
            <person name="Gottfert M."/>
        </authorList>
    </citation>
    <scope>NUCLEOTIDE SEQUENCE [LARGE SCALE GENOMIC DNA]</scope>
    <source>
        <strain evidence="2 3">HH103</strain>
    </source>
</reference>
<evidence type="ECO:0000256" key="1">
    <source>
        <dbReference type="SAM" id="MobiDB-lite"/>
    </source>
</evidence>
<organism evidence="2 3">
    <name type="scientific">Sinorhizobium fredii (strain HH103)</name>
    <dbReference type="NCBI Taxonomy" id="1117943"/>
    <lineage>
        <taxon>Bacteria</taxon>
        <taxon>Pseudomonadati</taxon>
        <taxon>Pseudomonadota</taxon>
        <taxon>Alphaproteobacteria</taxon>
        <taxon>Hyphomicrobiales</taxon>
        <taxon>Rhizobiaceae</taxon>
        <taxon>Sinorhizobium/Ensifer group</taxon>
        <taxon>Sinorhizobium</taxon>
    </lineage>
</organism>
<dbReference type="HOGENOM" id="CLU_1863568_0_0_5"/>
<dbReference type="Proteomes" id="UP000007735">
    <property type="component" value="Chromosome"/>
</dbReference>
<evidence type="ECO:0000313" key="2">
    <source>
        <dbReference type="EMBL" id="CCE97275.1"/>
    </source>
</evidence>
<feature type="region of interest" description="Disordered" evidence="1">
    <location>
        <begin position="1"/>
        <end position="20"/>
    </location>
</feature>
<proteinExistence type="predicted"/>
<dbReference type="EMBL" id="HE616890">
    <property type="protein sequence ID" value="CCE97275.1"/>
    <property type="molecule type" value="Genomic_DNA"/>
</dbReference>
<protein>
    <submittedName>
        <fullName evidence="2">Uncharacterized protein</fullName>
    </submittedName>
</protein>
<dbReference type="AlphaFoldDB" id="G9ABI4"/>
<name>G9ABI4_SINF1</name>
<accession>G9ABI4</accession>
<evidence type="ECO:0000313" key="3">
    <source>
        <dbReference type="Proteomes" id="UP000007735"/>
    </source>
</evidence>
<feature type="region of interest" description="Disordered" evidence="1">
    <location>
        <begin position="118"/>
        <end position="137"/>
    </location>
</feature>
<sequence length="137" mass="15358">MAWQENHPLAHHRTSAQRSGRLAQRPLGNLEVSSQFFGGGVIGKELAHFDKSLAVIGHWHKFHDRFSVDDLGPHRPTVKGARMLGRECKRPFDRDATRGRYSASEICLPCAAPFSSIDRTHSGSRRRSAVSNRLCRS</sequence>
<dbReference type="KEGG" id="sfh:SFHH103_02783"/>
<gene>
    <name evidence="2" type="ordered locus">SFHH103_02783</name>
</gene>